<evidence type="ECO:0000256" key="4">
    <source>
        <dbReference type="ARBA" id="ARBA00022723"/>
    </source>
</evidence>
<evidence type="ECO:0000313" key="11">
    <source>
        <dbReference type="Proteomes" id="UP001247542"/>
    </source>
</evidence>
<dbReference type="CDD" id="cd08662">
    <property type="entry name" value="M13"/>
    <property type="match status" value="1"/>
</dbReference>
<keyword evidence="11" id="KW-1185">Reference proteome</keyword>
<dbReference type="Pfam" id="PF05649">
    <property type="entry name" value="Peptidase_M13_N"/>
    <property type="match status" value="1"/>
</dbReference>
<dbReference type="InterPro" id="IPR042089">
    <property type="entry name" value="Peptidase_M13_dom_2"/>
</dbReference>
<accession>A0ABU3IAP4</accession>
<keyword evidence="7" id="KW-0482">Metalloprotease</keyword>
<dbReference type="PANTHER" id="PTHR11733">
    <property type="entry name" value="ZINC METALLOPROTEASE FAMILY M13 NEPRILYSIN-RELATED"/>
    <property type="match status" value="1"/>
</dbReference>
<dbReference type="EMBL" id="JASXSX010000001">
    <property type="protein sequence ID" value="MDT3767449.1"/>
    <property type="molecule type" value="Genomic_DNA"/>
</dbReference>
<organism evidence="10 11">
    <name type="scientific">Gleimia hominis</name>
    <dbReference type="NCBI Taxonomy" id="595468"/>
    <lineage>
        <taxon>Bacteria</taxon>
        <taxon>Bacillati</taxon>
        <taxon>Actinomycetota</taxon>
        <taxon>Actinomycetes</taxon>
        <taxon>Actinomycetales</taxon>
        <taxon>Actinomycetaceae</taxon>
        <taxon>Gleimia</taxon>
    </lineage>
</organism>
<keyword evidence="4" id="KW-0479">Metal-binding</keyword>
<dbReference type="PANTHER" id="PTHR11733:SF167">
    <property type="entry name" value="FI17812P1-RELATED"/>
    <property type="match status" value="1"/>
</dbReference>
<dbReference type="PRINTS" id="PR00786">
    <property type="entry name" value="NEPRILYSIN"/>
</dbReference>
<evidence type="ECO:0000313" key="10">
    <source>
        <dbReference type="EMBL" id="MDT3767449.1"/>
    </source>
</evidence>
<comment type="similarity">
    <text evidence="2">Belongs to the peptidase M13 family.</text>
</comment>
<protein>
    <submittedName>
        <fullName evidence="10">M13-type metalloendopeptidase</fullName>
        <ecNumber evidence="10">3.4.24.-</ecNumber>
    </submittedName>
</protein>
<dbReference type="Proteomes" id="UP001247542">
    <property type="component" value="Unassembled WGS sequence"/>
</dbReference>
<keyword evidence="3" id="KW-0645">Protease</keyword>
<name>A0ABU3IAP4_9ACTO</name>
<dbReference type="Gene3D" id="1.10.1380.10">
    <property type="entry name" value="Neutral endopeptidase , domain2"/>
    <property type="match status" value="1"/>
</dbReference>
<evidence type="ECO:0000259" key="9">
    <source>
        <dbReference type="Pfam" id="PF05649"/>
    </source>
</evidence>
<evidence type="ECO:0000256" key="6">
    <source>
        <dbReference type="ARBA" id="ARBA00022833"/>
    </source>
</evidence>
<dbReference type="InterPro" id="IPR008753">
    <property type="entry name" value="Peptidase_M13_N"/>
</dbReference>
<feature type="domain" description="Peptidase M13 N-terminal" evidence="9">
    <location>
        <begin position="20"/>
        <end position="393"/>
    </location>
</feature>
<evidence type="ECO:0000256" key="5">
    <source>
        <dbReference type="ARBA" id="ARBA00022801"/>
    </source>
</evidence>
<gene>
    <name evidence="10" type="ORF">QS713_05145</name>
</gene>
<dbReference type="EC" id="3.4.24.-" evidence="10"/>
<dbReference type="SUPFAM" id="SSF55486">
    <property type="entry name" value="Metalloproteases ('zincins'), catalytic domain"/>
    <property type="match status" value="1"/>
</dbReference>
<evidence type="ECO:0000259" key="8">
    <source>
        <dbReference type="Pfam" id="PF01431"/>
    </source>
</evidence>
<evidence type="ECO:0000256" key="7">
    <source>
        <dbReference type="ARBA" id="ARBA00023049"/>
    </source>
</evidence>
<dbReference type="RefSeq" id="WP_313273018.1">
    <property type="nucleotide sequence ID" value="NZ_JASXSX010000001.1"/>
</dbReference>
<dbReference type="InterPro" id="IPR018497">
    <property type="entry name" value="Peptidase_M13_C"/>
</dbReference>
<sequence length="655" mass="74107">MTKDPSYLKDPAVLDESISPREDFFRHANGQWLTHHEIPADRPADGEFYRLRDEAEAAVREIIEALDSSSENQDETKMARLYAQFMDTDSIETAGTEPLEADLKLIEQAQDKKELANTMGRLNRTGVNGLIGLYVESDLNDPTMNIPYLTQAGIGLPDEAYYREDQYGPIRDAYVELNNRLAQLAGISDSDFATNILKFETKVAKHHWDNVTCRDAQKTNNPTTWAKIKSDYPQFPWQEWLAGVGFEPADDGVVNVGQPPFLEAVAKLWEEEELATLKRWLTAAVLTARAAFLPEDFVGASFAFKQALTGAQEQRPRWKRGVSLVEASMGEALGQLYVAQHFPPEHKQKMLELVDTLIEAYRDSITNLTWMGEETKARALDKLEAFTPKIGYPDKWRSYEKLTVGQTLLETVRNTAAFDTDYDLEKVGKPVDPAQWFMTPQTVNAYYHPLRNEIVFPAAILQPPFFDPDVPDAVNYGGIGAVIGHEIGHGFDDQGSQYDGQGKLNNWWTDRDRAEFETRTKALIEQYNQYSPAQLDDSHRVNGAFTIGENIGDLGGASIAWKAYLIELDRRGASLEDEKRAQMSAPEQFFYSWARIWRAKTRDEMAIQLLAIDPHSPSEFRCNGVLSNLDLFYETFGVEAGDAMWIDPSKRVTIW</sequence>
<evidence type="ECO:0000256" key="3">
    <source>
        <dbReference type="ARBA" id="ARBA00022670"/>
    </source>
</evidence>
<evidence type="ECO:0000256" key="1">
    <source>
        <dbReference type="ARBA" id="ARBA00001947"/>
    </source>
</evidence>
<dbReference type="InterPro" id="IPR024079">
    <property type="entry name" value="MetalloPept_cat_dom_sf"/>
</dbReference>
<comment type="caution">
    <text evidence="10">The sequence shown here is derived from an EMBL/GenBank/DDBJ whole genome shotgun (WGS) entry which is preliminary data.</text>
</comment>
<dbReference type="PROSITE" id="PS51885">
    <property type="entry name" value="NEPRILYSIN"/>
    <property type="match status" value="1"/>
</dbReference>
<dbReference type="GO" id="GO:0016787">
    <property type="term" value="F:hydrolase activity"/>
    <property type="evidence" value="ECO:0007669"/>
    <property type="project" value="UniProtKB-KW"/>
</dbReference>
<dbReference type="Gene3D" id="3.40.390.10">
    <property type="entry name" value="Collagenase (Catalytic Domain)"/>
    <property type="match status" value="1"/>
</dbReference>
<dbReference type="InterPro" id="IPR000718">
    <property type="entry name" value="Peptidase_M13"/>
</dbReference>
<keyword evidence="5 10" id="KW-0378">Hydrolase</keyword>
<dbReference type="Pfam" id="PF01431">
    <property type="entry name" value="Peptidase_M13"/>
    <property type="match status" value="1"/>
</dbReference>
<evidence type="ECO:0000256" key="2">
    <source>
        <dbReference type="ARBA" id="ARBA00007357"/>
    </source>
</evidence>
<proteinExistence type="inferred from homology"/>
<comment type="cofactor">
    <cofactor evidence="1">
        <name>Zn(2+)</name>
        <dbReference type="ChEBI" id="CHEBI:29105"/>
    </cofactor>
</comment>
<feature type="domain" description="Peptidase M13 C-terminal" evidence="8">
    <location>
        <begin position="444"/>
        <end position="652"/>
    </location>
</feature>
<reference evidence="10 11" key="1">
    <citation type="submission" date="2023-06" db="EMBL/GenBank/DDBJ databases">
        <title>Draft genome sequence of Gleimia hominis type strain CCUG 57540T.</title>
        <authorList>
            <person name="Salva-Serra F."/>
            <person name="Cardew S."/>
            <person name="Jensie Markopoulos S."/>
            <person name="Ohlen M."/>
            <person name="Inganas E."/>
            <person name="Svensson-Stadler L."/>
            <person name="Moore E.R.B."/>
        </authorList>
    </citation>
    <scope>NUCLEOTIDE SEQUENCE [LARGE SCALE GENOMIC DNA]</scope>
    <source>
        <strain evidence="10 11">CCUG 57540</strain>
    </source>
</reference>
<keyword evidence="6" id="KW-0862">Zinc</keyword>